<feature type="domain" description="PNPLA" evidence="5">
    <location>
        <begin position="9"/>
        <end position="208"/>
    </location>
</feature>
<feature type="active site" description="Nucleophile" evidence="4">
    <location>
        <position position="43"/>
    </location>
</feature>
<dbReference type="OrthoDB" id="9807112at2"/>
<evidence type="ECO:0000313" key="6">
    <source>
        <dbReference type="EMBL" id="SFT73272.1"/>
    </source>
</evidence>
<evidence type="ECO:0000256" key="3">
    <source>
        <dbReference type="ARBA" id="ARBA00023098"/>
    </source>
</evidence>
<evidence type="ECO:0000313" key="7">
    <source>
        <dbReference type="Proteomes" id="UP000199594"/>
    </source>
</evidence>
<reference evidence="6 7" key="1">
    <citation type="submission" date="2016-10" db="EMBL/GenBank/DDBJ databases">
        <authorList>
            <person name="de Groot N.N."/>
        </authorList>
    </citation>
    <scope>NUCLEOTIDE SEQUENCE [LARGE SCALE GENOMIC DNA]</scope>
    <source>
        <strain evidence="6 7">CGMCC 1.6493</strain>
    </source>
</reference>
<sequence>MSERKRIDLALQGGGAHGAFTWGVMDRLLEDERIEIEGISGTSAGAMNGVVMADALTRGGEETARQALRDFWRAVSRAGMTSPVRRTPLDVMTGNWSLDHSPGYIALDLMSRLVSPYHFNPFNLNPLRDIVAERVDFDRVRACETLKLFVTATNVRSGKQRIFSREEMSLDAVMASACLPTVFQAVEIDGEAYWDGGYMGNPSLSPLLHDCTAGDILMVQITPMHRQELPTSAADILNRLNEITFNAALIKEVRMIAMLQKLLGEHDINIGCYRDARLHHLSGDEPLSHLSVSSKLNAEWAFLSHLHDLGRATTEAWLADHFAALGQHSTLDMERIFQEVEATR</sequence>
<dbReference type="Proteomes" id="UP000199594">
    <property type="component" value="Unassembled WGS sequence"/>
</dbReference>
<evidence type="ECO:0000256" key="2">
    <source>
        <dbReference type="ARBA" id="ARBA00022963"/>
    </source>
</evidence>
<accession>A0A1I7AE97</accession>
<dbReference type="GO" id="GO:0016787">
    <property type="term" value="F:hydrolase activity"/>
    <property type="evidence" value="ECO:0007669"/>
    <property type="project" value="UniProtKB-UniRule"/>
</dbReference>
<keyword evidence="2 4" id="KW-0442">Lipid degradation</keyword>
<dbReference type="SUPFAM" id="SSF52151">
    <property type="entry name" value="FabD/lysophospholipase-like"/>
    <property type="match status" value="1"/>
</dbReference>
<feature type="active site" description="Proton acceptor" evidence="4">
    <location>
        <position position="195"/>
    </location>
</feature>
<feature type="short sequence motif" description="GXSXG" evidence="4">
    <location>
        <begin position="41"/>
        <end position="45"/>
    </location>
</feature>
<dbReference type="PANTHER" id="PTHR14226">
    <property type="entry name" value="NEUROPATHY TARGET ESTERASE/SWISS CHEESE D.MELANOGASTER"/>
    <property type="match status" value="1"/>
</dbReference>
<dbReference type="InterPro" id="IPR002641">
    <property type="entry name" value="PNPLA_dom"/>
</dbReference>
<dbReference type="Gene3D" id="3.40.1090.10">
    <property type="entry name" value="Cytosolic phospholipase A2 catalytic domain"/>
    <property type="match status" value="2"/>
</dbReference>
<proteinExistence type="predicted"/>
<protein>
    <submittedName>
        <fullName evidence="6">NTE family protein</fullName>
    </submittedName>
</protein>
<organism evidence="6 7">
    <name type="scientific">Halomonas saccharevitans</name>
    <dbReference type="NCBI Taxonomy" id="416872"/>
    <lineage>
        <taxon>Bacteria</taxon>
        <taxon>Pseudomonadati</taxon>
        <taxon>Pseudomonadota</taxon>
        <taxon>Gammaproteobacteria</taxon>
        <taxon>Oceanospirillales</taxon>
        <taxon>Halomonadaceae</taxon>
        <taxon>Halomonas</taxon>
    </lineage>
</organism>
<keyword evidence="1 4" id="KW-0378">Hydrolase</keyword>
<keyword evidence="3 4" id="KW-0443">Lipid metabolism</keyword>
<gene>
    <name evidence="6" type="ORF">SAMN04487956_11714</name>
</gene>
<dbReference type="InterPro" id="IPR016035">
    <property type="entry name" value="Acyl_Trfase/lysoPLipase"/>
</dbReference>
<dbReference type="InterPro" id="IPR050301">
    <property type="entry name" value="NTE"/>
</dbReference>
<evidence type="ECO:0000256" key="1">
    <source>
        <dbReference type="ARBA" id="ARBA00022801"/>
    </source>
</evidence>
<dbReference type="EMBL" id="FPAQ01000017">
    <property type="protein sequence ID" value="SFT73272.1"/>
    <property type="molecule type" value="Genomic_DNA"/>
</dbReference>
<name>A0A1I7AE97_9GAMM</name>
<evidence type="ECO:0000256" key="4">
    <source>
        <dbReference type="PROSITE-ProRule" id="PRU01161"/>
    </source>
</evidence>
<evidence type="ECO:0000259" key="5">
    <source>
        <dbReference type="PROSITE" id="PS51635"/>
    </source>
</evidence>
<dbReference type="RefSeq" id="WP_089849384.1">
    <property type="nucleotide sequence ID" value="NZ_FPAQ01000017.1"/>
</dbReference>
<feature type="short sequence motif" description="GXGXXG" evidence="4">
    <location>
        <begin position="13"/>
        <end position="18"/>
    </location>
</feature>
<dbReference type="PROSITE" id="PS51635">
    <property type="entry name" value="PNPLA"/>
    <property type="match status" value="1"/>
</dbReference>
<dbReference type="PANTHER" id="PTHR14226:SF78">
    <property type="entry name" value="SLR0060 PROTEIN"/>
    <property type="match status" value="1"/>
</dbReference>
<dbReference type="Pfam" id="PF01734">
    <property type="entry name" value="Patatin"/>
    <property type="match status" value="1"/>
</dbReference>
<feature type="short sequence motif" description="DGA/G" evidence="4">
    <location>
        <begin position="195"/>
        <end position="197"/>
    </location>
</feature>
<dbReference type="AlphaFoldDB" id="A0A1I7AE97"/>
<dbReference type="GO" id="GO:0016042">
    <property type="term" value="P:lipid catabolic process"/>
    <property type="evidence" value="ECO:0007669"/>
    <property type="project" value="UniProtKB-UniRule"/>
</dbReference>